<dbReference type="OrthoDB" id="5953220at2759"/>
<keyword evidence="3" id="KW-1185">Reference proteome</keyword>
<accession>A0A7D9D621</accession>
<evidence type="ECO:0000256" key="1">
    <source>
        <dbReference type="SAM" id="MobiDB-lite"/>
    </source>
</evidence>
<reference evidence="2" key="1">
    <citation type="submission" date="2020-04" db="EMBL/GenBank/DDBJ databases">
        <authorList>
            <person name="Alioto T."/>
            <person name="Alioto T."/>
            <person name="Gomez Garrido J."/>
        </authorList>
    </citation>
    <scope>NUCLEOTIDE SEQUENCE</scope>
    <source>
        <strain evidence="2">A484AB</strain>
    </source>
</reference>
<comment type="caution">
    <text evidence="2">The sequence shown here is derived from an EMBL/GenBank/DDBJ whole genome shotgun (WGS) entry which is preliminary data.</text>
</comment>
<sequence>SESAVDHATVGWGMEAMVLWCQPFIICRIYDDSQPHIDNTGIKARQDYRQDVKPGRQDCCRDKKSPHGKARSVVTNRIKSKSMCASKSDNVLTRSWMSQEKQQQGEGEASTRRELNNEGMVARTTQKNEGKKKRGRKAQWSQTLLDDLVDIIISSEFYKNKLIFTNTKNQRNGEIYKRVLVELKQRGSARGEEVPFDNIQVRTKFKKVVSECKHVALTIKTAGGIDRFIEGKDYGKWFNDLFAIVKTRDACRPELAVEPSCSEESFEISGEDETSTSSAAEKKEKLVINKRGRKKKKQDVVNETLSLIKSAIENDPTKEVLSYLKDESEKAREHELKMMQMLTQNYQKETDCHHLSWGQKNQQFNFMAQLSINLSFKYEYVQGSLVCATCNRRYSIIEKWQKSSIPTEYFHNVDQMAYNDERFVTQGRYA</sequence>
<feature type="non-terminal residue" evidence="2">
    <location>
        <position position="1"/>
    </location>
</feature>
<evidence type="ECO:0000313" key="3">
    <source>
        <dbReference type="Proteomes" id="UP001152795"/>
    </source>
</evidence>
<dbReference type="Proteomes" id="UP001152795">
    <property type="component" value="Unassembled WGS sequence"/>
</dbReference>
<feature type="compositionally biased region" description="Basic and acidic residues" evidence="1">
    <location>
        <begin position="48"/>
        <end position="65"/>
    </location>
</feature>
<feature type="region of interest" description="Disordered" evidence="1">
    <location>
        <begin position="94"/>
        <end position="137"/>
    </location>
</feature>
<dbReference type="AlphaFoldDB" id="A0A7D9D621"/>
<feature type="non-terminal residue" evidence="2">
    <location>
        <position position="430"/>
    </location>
</feature>
<protein>
    <submittedName>
        <fullName evidence="2">Uncharacterized protein</fullName>
    </submittedName>
</protein>
<evidence type="ECO:0000313" key="2">
    <source>
        <dbReference type="EMBL" id="CAB3977733.1"/>
    </source>
</evidence>
<organism evidence="2 3">
    <name type="scientific">Paramuricea clavata</name>
    <name type="common">Red gorgonian</name>
    <name type="synonym">Violescent sea-whip</name>
    <dbReference type="NCBI Taxonomy" id="317549"/>
    <lineage>
        <taxon>Eukaryota</taxon>
        <taxon>Metazoa</taxon>
        <taxon>Cnidaria</taxon>
        <taxon>Anthozoa</taxon>
        <taxon>Octocorallia</taxon>
        <taxon>Malacalcyonacea</taxon>
        <taxon>Plexauridae</taxon>
        <taxon>Paramuricea</taxon>
    </lineage>
</organism>
<dbReference type="EMBL" id="CACRXK020000066">
    <property type="protein sequence ID" value="CAB3977733.1"/>
    <property type="molecule type" value="Genomic_DNA"/>
</dbReference>
<proteinExistence type="predicted"/>
<name>A0A7D9D621_PARCT</name>
<feature type="compositionally biased region" description="Polar residues" evidence="1">
    <location>
        <begin position="94"/>
        <end position="105"/>
    </location>
</feature>
<gene>
    <name evidence="2" type="ORF">PACLA_8A013644</name>
</gene>
<feature type="region of interest" description="Disordered" evidence="1">
    <location>
        <begin position="48"/>
        <end position="71"/>
    </location>
</feature>